<dbReference type="PANTHER" id="PTHR36206:SF13">
    <property type="entry name" value="TRANSCRIPTIONAL REGULATORY PROTEIN MOC3"/>
    <property type="match status" value="1"/>
</dbReference>
<dbReference type="EMBL" id="JAFIMR010000002">
    <property type="protein sequence ID" value="KAI1880918.1"/>
    <property type="molecule type" value="Genomic_DNA"/>
</dbReference>
<dbReference type="Gene3D" id="2.120.10.70">
    <property type="entry name" value="Fucose-specific lectin"/>
    <property type="match status" value="1"/>
</dbReference>
<evidence type="ECO:0000256" key="7">
    <source>
        <dbReference type="SAM" id="MobiDB-lite"/>
    </source>
</evidence>
<evidence type="ECO:0000256" key="8">
    <source>
        <dbReference type="SAM" id="Phobius"/>
    </source>
</evidence>
<keyword evidence="8" id="KW-1133">Transmembrane helix</keyword>
<dbReference type="Pfam" id="PF00172">
    <property type="entry name" value="Zn_clus"/>
    <property type="match status" value="1"/>
</dbReference>
<name>A0A9P9WX68_9PEZI</name>
<dbReference type="GO" id="GO:0003677">
    <property type="term" value="F:DNA binding"/>
    <property type="evidence" value="ECO:0007669"/>
    <property type="project" value="UniProtKB-KW"/>
</dbReference>
<reference evidence="10" key="1">
    <citation type="submission" date="2021-03" db="EMBL/GenBank/DDBJ databases">
        <title>Revisited historic fungal species revealed as producer of novel bioactive compounds through whole genome sequencing and comparative genomics.</title>
        <authorList>
            <person name="Vignolle G.A."/>
            <person name="Hochenegger N."/>
            <person name="Mach R.L."/>
            <person name="Mach-Aigner A.R."/>
            <person name="Javad Rahimi M."/>
            <person name="Salim K.A."/>
            <person name="Chan C.M."/>
            <person name="Lim L.B.L."/>
            <person name="Cai F."/>
            <person name="Druzhinina I.S."/>
            <person name="U'Ren J.M."/>
            <person name="Derntl C."/>
        </authorList>
    </citation>
    <scope>NUCLEOTIDE SEQUENCE</scope>
    <source>
        <strain evidence="10">TUCIM 5799</strain>
    </source>
</reference>
<keyword evidence="8" id="KW-0472">Membrane</keyword>
<keyword evidence="11" id="KW-1185">Reference proteome</keyword>
<dbReference type="SMART" id="SM00066">
    <property type="entry name" value="GAL4"/>
    <property type="match status" value="1"/>
</dbReference>
<dbReference type="GO" id="GO:0008270">
    <property type="term" value="F:zinc ion binding"/>
    <property type="evidence" value="ECO:0007669"/>
    <property type="project" value="InterPro"/>
</dbReference>
<evidence type="ECO:0000313" key="11">
    <source>
        <dbReference type="Proteomes" id="UP000829685"/>
    </source>
</evidence>
<evidence type="ECO:0000313" key="10">
    <source>
        <dbReference type="EMBL" id="KAI1880918.1"/>
    </source>
</evidence>
<dbReference type="PANTHER" id="PTHR36206">
    <property type="entry name" value="ASPERCRYPTIN BIOSYNTHESIS CLUSTER-SPECIFIC TRANSCRIPTION REGULATOR ATNN-RELATED"/>
    <property type="match status" value="1"/>
</dbReference>
<dbReference type="Proteomes" id="UP000829685">
    <property type="component" value="Unassembled WGS sequence"/>
</dbReference>
<keyword evidence="3" id="KW-0805">Transcription regulation</keyword>
<dbReference type="SUPFAM" id="SSF89372">
    <property type="entry name" value="Fucose-specific lectin"/>
    <property type="match status" value="1"/>
</dbReference>
<evidence type="ECO:0000256" key="1">
    <source>
        <dbReference type="ARBA" id="ARBA00022723"/>
    </source>
</evidence>
<keyword evidence="5" id="KW-0804">Transcription</keyword>
<dbReference type="InterPro" id="IPR052360">
    <property type="entry name" value="Transcr_Regulatory_Proteins"/>
</dbReference>
<dbReference type="PROSITE" id="PS00463">
    <property type="entry name" value="ZN2_CY6_FUNGAL_1"/>
    <property type="match status" value="1"/>
</dbReference>
<accession>A0A9P9WX68</accession>
<dbReference type="InterPro" id="IPR001138">
    <property type="entry name" value="Zn2Cys6_DnaBD"/>
</dbReference>
<dbReference type="GO" id="GO:0000981">
    <property type="term" value="F:DNA-binding transcription factor activity, RNA polymerase II-specific"/>
    <property type="evidence" value="ECO:0007669"/>
    <property type="project" value="InterPro"/>
</dbReference>
<protein>
    <recommendedName>
        <fullName evidence="9">Zn(2)-C6 fungal-type domain-containing protein</fullName>
    </recommendedName>
</protein>
<evidence type="ECO:0000256" key="5">
    <source>
        <dbReference type="ARBA" id="ARBA00023163"/>
    </source>
</evidence>
<dbReference type="PROSITE" id="PS50048">
    <property type="entry name" value="ZN2_CY6_FUNGAL_2"/>
    <property type="match status" value="1"/>
</dbReference>
<comment type="caution">
    <text evidence="10">The sequence shown here is derived from an EMBL/GenBank/DDBJ whole genome shotgun (WGS) entry which is preliminary data.</text>
</comment>
<feature type="compositionally biased region" description="Low complexity" evidence="7">
    <location>
        <begin position="621"/>
        <end position="644"/>
    </location>
</feature>
<feature type="domain" description="Zn(2)-C6 fungal-type" evidence="9">
    <location>
        <begin position="20"/>
        <end position="50"/>
    </location>
</feature>
<feature type="transmembrane region" description="Helical" evidence="8">
    <location>
        <begin position="588"/>
        <end position="611"/>
    </location>
</feature>
<dbReference type="InterPro" id="IPR036864">
    <property type="entry name" value="Zn2-C6_fun-type_DNA-bd_sf"/>
</dbReference>
<feature type="region of interest" description="Disordered" evidence="7">
    <location>
        <begin position="617"/>
        <end position="660"/>
    </location>
</feature>
<keyword evidence="4" id="KW-0238">DNA-binding</keyword>
<keyword evidence="1" id="KW-0479">Metal-binding</keyword>
<dbReference type="SUPFAM" id="SSF57701">
    <property type="entry name" value="Zn2/Cys6 DNA-binding domain"/>
    <property type="match status" value="1"/>
</dbReference>
<dbReference type="AlphaFoldDB" id="A0A9P9WX68"/>
<proteinExistence type="predicted"/>
<organism evidence="10 11">
    <name type="scientific">Neoarthrinium moseri</name>
    <dbReference type="NCBI Taxonomy" id="1658444"/>
    <lineage>
        <taxon>Eukaryota</taxon>
        <taxon>Fungi</taxon>
        <taxon>Dikarya</taxon>
        <taxon>Ascomycota</taxon>
        <taxon>Pezizomycotina</taxon>
        <taxon>Sordariomycetes</taxon>
        <taxon>Xylariomycetidae</taxon>
        <taxon>Amphisphaeriales</taxon>
        <taxon>Apiosporaceae</taxon>
        <taxon>Neoarthrinium</taxon>
    </lineage>
</organism>
<evidence type="ECO:0000259" key="9">
    <source>
        <dbReference type="PROSITE" id="PS50048"/>
    </source>
</evidence>
<keyword evidence="2" id="KW-0862">Zinc</keyword>
<keyword evidence="6" id="KW-0539">Nucleus</keyword>
<feature type="region of interest" description="Disordered" evidence="7">
    <location>
        <begin position="57"/>
        <end position="84"/>
    </location>
</feature>
<evidence type="ECO:0000256" key="3">
    <source>
        <dbReference type="ARBA" id="ARBA00023015"/>
    </source>
</evidence>
<sequence length="921" mass="102241">MADPLRKVRKRQSAPKGRGGCLCCKLSHVRCFEEKPQCRRCQRLELDCTYAQTLSEPQRRRMKVPATPMSSKPNLSSYRPSLSSSDSPEVNYYAYHFRVSVAPTMNIGSLHSCSNFWLRTVPRETATNEGVRYFVVAIGALDRAMSQVETRKRLHMSTGPPISAWNNDYRTALRFYGRAIQIFRTEIADQERVIQPRTFLVYCMLQSLFESLQGNMVGFRIATRTGFEVLKHRVMQDQILIAAPLDDEGIEEAEVFLCRMVAVSYLMGPADEDAQRASITISVPIHAPMPDNNADALKVCRMFSAFYSRAVTWTMEYTKVITAGDSGSMRMTGEICIIIAQLREWLTCLRRRILIASSPVDVTRLQVHQLDAMFGIAIQKCLLYRCSLEAYTSDCLDILRLARQTVERATGGDPRYSRLQQGLLSEKLLPLVSRAVEKCPNQEYSSLTIAHLTPGGIDGKATQEGEFEPNLNHTVVGYSWDAQRNLFKVKLDTCSAYRAQWQYERFSAIEMTDHQATYSTLEVASPPRYLDSSAPERTYYSPEYSDNKIAVDATTDKYFVPQDVGLEYVPPTVESKSRSCFGLTRRKAWIVLIAAVVVIGALAGGIAGGLVNRNRAAAPDSAPVNTSPSASPTPSSPDATSTGPESGPLADSQLSSLNWTDSSGTQRRAVFYQLDGALFYSQKQGADGSWSAFNISGEFQRQKIDLSPRPGTALAAAAVSREDIDFGLSPFVATLYYVSNDNYLQEITCRDENLESSWSRGDLGKAELEAATNSRIAAMGYFCPNDNVAYLCNNNFAILYQASNQSIITTWGPSWTTTAQIDSGWAGAGLAMYPFVSSAGTNISDVSEIRFYYYSNPFIKMVYQNYQGRTQSTTPTISSQEVIDGIVPQVVASPRNFHSEAIVMSMDGSGKFAASFYQPDT</sequence>
<keyword evidence="8" id="KW-0812">Transmembrane</keyword>
<evidence type="ECO:0000256" key="6">
    <source>
        <dbReference type="ARBA" id="ARBA00023242"/>
    </source>
</evidence>
<gene>
    <name evidence="10" type="ORF">JX265_001158</name>
</gene>
<evidence type="ECO:0000256" key="2">
    <source>
        <dbReference type="ARBA" id="ARBA00022833"/>
    </source>
</evidence>
<dbReference type="CDD" id="cd00067">
    <property type="entry name" value="GAL4"/>
    <property type="match status" value="1"/>
</dbReference>
<evidence type="ECO:0000256" key="4">
    <source>
        <dbReference type="ARBA" id="ARBA00023125"/>
    </source>
</evidence>